<name>A0A085ZIE5_9FLAO</name>
<dbReference type="AlphaFoldDB" id="A0A085ZIE5"/>
<accession>A0A085ZIE5</accession>
<dbReference type="EMBL" id="JPRL01000001">
    <property type="protein sequence ID" value="KFF04209.1"/>
    <property type="molecule type" value="Genomic_DNA"/>
</dbReference>
<dbReference type="Proteomes" id="UP000028715">
    <property type="component" value="Unassembled WGS sequence"/>
</dbReference>
<evidence type="ECO:0000313" key="1">
    <source>
        <dbReference type="EMBL" id="KFF04209.1"/>
    </source>
</evidence>
<proteinExistence type="predicted"/>
<reference evidence="1 2" key="1">
    <citation type="submission" date="2014-07" db="EMBL/GenBank/DDBJ databases">
        <title>Genome of Flavobacterium reichenbachii LMG 25512.</title>
        <authorList>
            <person name="Stropko S.J."/>
            <person name="Pipes S.E."/>
            <person name="Newman J.D."/>
        </authorList>
    </citation>
    <scope>NUCLEOTIDE SEQUENCE [LARGE SCALE GENOMIC DNA]</scope>
    <source>
        <strain evidence="1 2">LMG 25512</strain>
    </source>
</reference>
<comment type="caution">
    <text evidence="1">The sequence shown here is derived from an EMBL/GenBank/DDBJ whole genome shotgun (WGS) entry which is preliminary data.</text>
</comment>
<sequence>MLFFTDEENINTFRGCAIITANSIMKPIRKFMDNVKNLLSFCFESELTLEFLFFFLLEDNGIIAGEIVCSNNKYIFTITVPHIIPIGKLTHLAPSNKEIMKNVALKKHPINIRKTKKPRRANLL</sequence>
<evidence type="ECO:0000313" key="2">
    <source>
        <dbReference type="Proteomes" id="UP000028715"/>
    </source>
</evidence>
<protein>
    <submittedName>
        <fullName evidence="1">Uncharacterized protein</fullName>
    </submittedName>
</protein>
<organism evidence="1 2">
    <name type="scientific">Flavobacterium reichenbachii</name>
    <dbReference type="NCBI Taxonomy" id="362418"/>
    <lineage>
        <taxon>Bacteria</taxon>
        <taxon>Pseudomonadati</taxon>
        <taxon>Bacteroidota</taxon>
        <taxon>Flavobacteriia</taxon>
        <taxon>Flavobacteriales</taxon>
        <taxon>Flavobacteriaceae</taxon>
        <taxon>Flavobacterium</taxon>
    </lineage>
</organism>
<keyword evidence="2" id="KW-1185">Reference proteome</keyword>
<dbReference type="STRING" id="362418.IW19_01130"/>
<gene>
    <name evidence="1" type="ORF">IW19_01130</name>
</gene>